<feature type="compositionally biased region" description="Basic and acidic residues" evidence="1">
    <location>
        <begin position="89"/>
        <end position="99"/>
    </location>
</feature>
<protein>
    <submittedName>
        <fullName evidence="2">Uncharacterized protein</fullName>
    </submittedName>
</protein>
<feature type="non-terminal residue" evidence="2">
    <location>
        <position position="106"/>
    </location>
</feature>
<organism evidence="2 3">
    <name type="scientific">Lymnaea stagnalis</name>
    <name type="common">Great pond snail</name>
    <name type="synonym">Helix stagnalis</name>
    <dbReference type="NCBI Taxonomy" id="6523"/>
    <lineage>
        <taxon>Eukaryota</taxon>
        <taxon>Metazoa</taxon>
        <taxon>Spiralia</taxon>
        <taxon>Lophotrochozoa</taxon>
        <taxon>Mollusca</taxon>
        <taxon>Gastropoda</taxon>
        <taxon>Heterobranchia</taxon>
        <taxon>Euthyneura</taxon>
        <taxon>Panpulmonata</taxon>
        <taxon>Hygrophila</taxon>
        <taxon>Lymnaeoidea</taxon>
        <taxon>Lymnaeidae</taxon>
        <taxon>Lymnaea</taxon>
    </lineage>
</organism>
<feature type="compositionally biased region" description="Polar residues" evidence="1">
    <location>
        <begin position="75"/>
        <end position="87"/>
    </location>
</feature>
<dbReference type="Proteomes" id="UP001497497">
    <property type="component" value="Unassembled WGS sequence"/>
</dbReference>
<dbReference type="EMBL" id="CAXITT010000051">
    <property type="protein sequence ID" value="CAL1529600.1"/>
    <property type="molecule type" value="Genomic_DNA"/>
</dbReference>
<keyword evidence="3" id="KW-1185">Reference proteome</keyword>
<feature type="non-terminal residue" evidence="2">
    <location>
        <position position="1"/>
    </location>
</feature>
<name>A0AAV2H8S6_LYMST</name>
<sequence length="106" mass="11725">SDPEASTEDDETKDGAVPKNCMHRPRNGQRRVVNLSEYEVTAGLFMAPKDIDFKEAAEAVGEVSNKYNKEDRDIQASTPNVAPQSLASKEIEETKECGHSDQQMIV</sequence>
<proteinExistence type="predicted"/>
<accession>A0AAV2H8S6</accession>
<evidence type="ECO:0000256" key="1">
    <source>
        <dbReference type="SAM" id="MobiDB-lite"/>
    </source>
</evidence>
<comment type="caution">
    <text evidence="2">The sequence shown here is derived from an EMBL/GenBank/DDBJ whole genome shotgun (WGS) entry which is preliminary data.</text>
</comment>
<dbReference type="AlphaFoldDB" id="A0AAV2H8S6"/>
<gene>
    <name evidence="2" type="ORF">GSLYS_00003755001</name>
</gene>
<feature type="region of interest" description="Disordered" evidence="1">
    <location>
        <begin position="69"/>
        <end position="106"/>
    </location>
</feature>
<evidence type="ECO:0000313" key="3">
    <source>
        <dbReference type="Proteomes" id="UP001497497"/>
    </source>
</evidence>
<feature type="compositionally biased region" description="Acidic residues" evidence="1">
    <location>
        <begin position="1"/>
        <end position="12"/>
    </location>
</feature>
<evidence type="ECO:0000313" key="2">
    <source>
        <dbReference type="EMBL" id="CAL1529600.1"/>
    </source>
</evidence>
<reference evidence="2 3" key="1">
    <citation type="submission" date="2024-04" db="EMBL/GenBank/DDBJ databases">
        <authorList>
            <consortium name="Genoscope - CEA"/>
            <person name="William W."/>
        </authorList>
    </citation>
    <scope>NUCLEOTIDE SEQUENCE [LARGE SCALE GENOMIC DNA]</scope>
</reference>
<feature type="region of interest" description="Disordered" evidence="1">
    <location>
        <begin position="1"/>
        <end position="28"/>
    </location>
</feature>